<comment type="caution">
    <text evidence="1">The sequence shown here is derived from an EMBL/GenBank/DDBJ whole genome shotgun (WGS) entry which is preliminary data.</text>
</comment>
<accession>A0A1R0XEE9</accession>
<reference evidence="1 2" key="1">
    <citation type="submission" date="2016-10" db="EMBL/GenBank/DDBJ databases">
        <title>Paenibacillus species isolates.</title>
        <authorList>
            <person name="Beno S.M."/>
        </authorList>
    </citation>
    <scope>NUCLEOTIDE SEQUENCE [LARGE SCALE GENOMIC DNA]</scope>
    <source>
        <strain evidence="1 2">FSL H7-0604</strain>
    </source>
</reference>
<gene>
    <name evidence="1" type="ORF">BJP51_11675</name>
</gene>
<dbReference type="RefSeq" id="WP_051491388.1">
    <property type="nucleotide sequence ID" value="NZ_MKQP01000011.1"/>
</dbReference>
<organism evidence="1 2">
    <name type="scientific">Paenibacillus odorifer</name>
    <dbReference type="NCBI Taxonomy" id="189426"/>
    <lineage>
        <taxon>Bacteria</taxon>
        <taxon>Bacillati</taxon>
        <taxon>Bacillota</taxon>
        <taxon>Bacilli</taxon>
        <taxon>Bacillales</taxon>
        <taxon>Paenibacillaceae</taxon>
        <taxon>Paenibacillus</taxon>
    </lineage>
</organism>
<proteinExistence type="predicted"/>
<dbReference type="Proteomes" id="UP000187465">
    <property type="component" value="Unassembled WGS sequence"/>
</dbReference>
<evidence type="ECO:0000313" key="2">
    <source>
        <dbReference type="Proteomes" id="UP000187465"/>
    </source>
</evidence>
<dbReference type="AlphaFoldDB" id="A0A1R0XEE9"/>
<dbReference type="EMBL" id="MKQP01000011">
    <property type="protein sequence ID" value="OMD33450.1"/>
    <property type="molecule type" value="Genomic_DNA"/>
</dbReference>
<name>A0A1R0XEE9_9BACL</name>
<protein>
    <submittedName>
        <fullName evidence="1">Uncharacterized protein</fullName>
    </submittedName>
</protein>
<sequence length="85" mass="9850">MSYTKLTYTLAAADPDKQKQFVEEMFPALKMVGNSETDHFLFEDESMICDYQALQRTWFEKGKQRVIWTTGNHRGVKSDKVVGIL</sequence>
<evidence type="ECO:0000313" key="1">
    <source>
        <dbReference type="EMBL" id="OMD33450.1"/>
    </source>
</evidence>